<accession>A0A3M7J8H8</accession>
<dbReference type="Proteomes" id="UP000281677">
    <property type="component" value="Unassembled WGS sequence"/>
</dbReference>
<dbReference type="AlphaFoldDB" id="A0A3M7J8H8"/>
<organism evidence="1 2">
    <name type="scientific">Hortaea werneckii</name>
    <name type="common">Black yeast</name>
    <name type="synonym">Cladosporium werneckii</name>
    <dbReference type="NCBI Taxonomy" id="91943"/>
    <lineage>
        <taxon>Eukaryota</taxon>
        <taxon>Fungi</taxon>
        <taxon>Dikarya</taxon>
        <taxon>Ascomycota</taxon>
        <taxon>Pezizomycotina</taxon>
        <taxon>Dothideomycetes</taxon>
        <taxon>Dothideomycetidae</taxon>
        <taxon>Mycosphaerellales</taxon>
        <taxon>Teratosphaeriaceae</taxon>
        <taxon>Hortaea</taxon>
    </lineage>
</organism>
<gene>
    <name evidence="1" type="ORF">D0859_01771</name>
</gene>
<evidence type="ECO:0000313" key="1">
    <source>
        <dbReference type="EMBL" id="RMZ34091.1"/>
    </source>
</evidence>
<dbReference type="OrthoDB" id="5337308at2759"/>
<dbReference type="EMBL" id="QWIT01000030">
    <property type="protein sequence ID" value="RMZ34091.1"/>
    <property type="molecule type" value="Genomic_DNA"/>
</dbReference>
<name>A0A3M7J8H8_HORWE</name>
<protein>
    <submittedName>
        <fullName evidence="1">Uncharacterized protein</fullName>
    </submittedName>
</protein>
<sequence length="432" mass="49040">MPTYKYEKMARYLRVLFALVTAVLLLTHVRSMWTSSSNSDFKHQSEVSDLSSYDHNDRLSNARDEHLVTHWSVSSNVRGVAKDTFTIVAGRDPFYPEDKEDWADKLFHGQHSPTNERREFDVSLEENRLLQGTDPRSPELNRRVDTYGGLHDINDKQLLWDQAFKVGNNLIALINAPVECVKPSKWTNLDDLAAYGWTQAANRVIELQEPFKAIWSALNVPLTDVKRIEWKHNKQSARTGPRGTIYQPTGARYNNIYCKEIIIGDFNFGPDTMGGRKSPPMVGTEIVPLKQWSDVTFLQYQEYCKQQSTIQSPVEACLKQLRGILRANVVSAKTRQIADEALQKSGKVLADWDKRTTWTIDEEAAQALLATPNGQGVAWFLAQHKPQLGRKIVTEVSMFSKPEGLSGNLNLFFKIEDHPSAAEEPGHAQEER</sequence>
<evidence type="ECO:0000313" key="2">
    <source>
        <dbReference type="Proteomes" id="UP000281677"/>
    </source>
</evidence>
<reference evidence="1 2" key="1">
    <citation type="journal article" date="2018" name="BMC Genomics">
        <title>Genomic evidence for intraspecific hybridization in a clonal and extremely halotolerant yeast.</title>
        <authorList>
            <person name="Gostincar C."/>
            <person name="Stajich J.E."/>
            <person name="Zupancic J."/>
            <person name="Zalar P."/>
            <person name="Gunde-Cimerman N."/>
        </authorList>
    </citation>
    <scope>NUCLEOTIDE SEQUENCE [LARGE SCALE GENOMIC DNA]</scope>
    <source>
        <strain evidence="1 2">EXF-120</strain>
    </source>
</reference>
<comment type="caution">
    <text evidence="1">The sequence shown here is derived from an EMBL/GenBank/DDBJ whole genome shotgun (WGS) entry which is preliminary data.</text>
</comment>
<proteinExistence type="predicted"/>